<keyword evidence="1" id="KW-0472">Membrane</keyword>
<evidence type="ECO:0000256" key="1">
    <source>
        <dbReference type="SAM" id="Phobius"/>
    </source>
</evidence>
<keyword evidence="1" id="KW-0812">Transmembrane</keyword>
<name>A0A9J7XUS9_CYPCA</name>
<keyword evidence="1" id="KW-1133">Transmembrane helix</keyword>
<sequence length="82" mass="9799">MAQMKLMKDNLCWKCQLETGTFLHCIWEYNLVKPFWKQVMDVLGCWYASEISLTSKLSIVTILKYLMFQSVNFLLLWYALVH</sequence>
<protein>
    <submittedName>
        <fullName evidence="2">Uncharacterized protein</fullName>
    </submittedName>
</protein>
<dbReference type="AlphaFoldDB" id="A0A9J7XUS9"/>
<feature type="transmembrane region" description="Helical" evidence="1">
    <location>
        <begin position="62"/>
        <end position="80"/>
    </location>
</feature>
<dbReference type="Ensembl" id="ENSCCRT00000182014.1">
    <property type="protein sequence ID" value="ENSCCRP00000110393.1"/>
    <property type="gene ID" value="ENSCCRG00000065560.1"/>
</dbReference>
<organism evidence="2 3">
    <name type="scientific">Cyprinus carpio carpio</name>
    <dbReference type="NCBI Taxonomy" id="630221"/>
    <lineage>
        <taxon>Eukaryota</taxon>
        <taxon>Metazoa</taxon>
        <taxon>Chordata</taxon>
        <taxon>Craniata</taxon>
        <taxon>Vertebrata</taxon>
        <taxon>Euteleostomi</taxon>
        <taxon>Actinopterygii</taxon>
        <taxon>Neopterygii</taxon>
        <taxon>Teleostei</taxon>
        <taxon>Ostariophysi</taxon>
        <taxon>Cypriniformes</taxon>
        <taxon>Cyprinidae</taxon>
        <taxon>Cyprininae</taxon>
        <taxon>Cyprinus</taxon>
    </lineage>
</organism>
<evidence type="ECO:0000313" key="2">
    <source>
        <dbReference type="Ensembl" id="ENSCCRP00000110393.1"/>
    </source>
</evidence>
<dbReference type="Proteomes" id="UP001108240">
    <property type="component" value="Unplaced"/>
</dbReference>
<reference evidence="2" key="2">
    <citation type="submission" date="2025-09" db="UniProtKB">
        <authorList>
            <consortium name="Ensembl"/>
        </authorList>
    </citation>
    <scope>IDENTIFICATION</scope>
</reference>
<keyword evidence="3" id="KW-1185">Reference proteome</keyword>
<reference evidence="2" key="1">
    <citation type="submission" date="2025-08" db="UniProtKB">
        <authorList>
            <consortium name="Ensembl"/>
        </authorList>
    </citation>
    <scope>IDENTIFICATION</scope>
</reference>
<dbReference type="GeneTree" id="ENSGT00940000177722"/>
<evidence type="ECO:0000313" key="3">
    <source>
        <dbReference type="Proteomes" id="UP001108240"/>
    </source>
</evidence>
<proteinExistence type="predicted"/>
<accession>A0A9J7XUS9</accession>